<keyword evidence="1" id="KW-0812">Transmembrane</keyword>
<keyword evidence="3" id="KW-0645">Protease</keyword>
<evidence type="ECO:0000313" key="3">
    <source>
        <dbReference type="EMBL" id="SDY92143.1"/>
    </source>
</evidence>
<dbReference type="GO" id="GO:0006508">
    <property type="term" value="P:proteolysis"/>
    <property type="evidence" value="ECO:0007669"/>
    <property type="project" value="UniProtKB-KW"/>
</dbReference>
<keyword evidence="4" id="KW-1185">Reference proteome</keyword>
<feature type="transmembrane region" description="Helical" evidence="1">
    <location>
        <begin position="109"/>
        <end position="128"/>
    </location>
</feature>
<feature type="transmembrane region" description="Helical" evidence="1">
    <location>
        <begin position="6"/>
        <end position="25"/>
    </location>
</feature>
<reference evidence="3 4" key="1">
    <citation type="submission" date="2016-10" db="EMBL/GenBank/DDBJ databases">
        <authorList>
            <person name="de Groot N.N."/>
        </authorList>
    </citation>
    <scope>NUCLEOTIDE SEQUENCE [LARGE SCALE GENOMIC DNA]</scope>
    <source>
        <strain evidence="3 4">DSM 21650</strain>
    </source>
</reference>
<feature type="transmembrane region" description="Helical" evidence="1">
    <location>
        <begin position="241"/>
        <end position="262"/>
    </location>
</feature>
<organism evidence="3 4">
    <name type="scientific">Proteiniborus ethanoligenes</name>
    <dbReference type="NCBI Taxonomy" id="415015"/>
    <lineage>
        <taxon>Bacteria</taxon>
        <taxon>Bacillati</taxon>
        <taxon>Bacillota</taxon>
        <taxon>Clostridia</taxon>
        <taxon>Eubacteriales</taxon>
        <taxon>Proteiniborus</taxon>
    </lineage>
</organism>
<proteinExistence type="predicted"/>
<dbReference type="InterPro" id="IPR003675">
    <property type="entry name" value="Rce1/LyrA-like_dom"/>
</dbReference>
<dbReference type="RefSeq" id="WP_091728702.1">
    <property type="nucleotide sequence ID" value="NZ_FNQE01000011.1"/>
</dbReference>
<keyword evidence="1" id="KW-1133">Transmembrane helix</keyword>
<gene>
    <name evidence="3" type="ORF">SAMN05660462_01247</name>
</gene>
<dbReference type="OrthoDB" id="1953400at2"/>
<sequence length="263" mass="29585">MITIISTLLLIFNFVIGIAILVYYFKNLKEVNYYIKYGIFMSAACGILIILGGGFEVPTMLLFAINLIKIYIHTCVGMHLCERLGLIDLPLLRKIFSHEGIEKINIKKYSLNVATVIVGTVAFSYGLFKLTSPRISETYKMVLERTGGLNEFGSPPSISIILIIMATVIIEEITFRFVIPNYLANKFKLENHKYWISIAFSSLLWTFAHANVLNPEWVKFVQIFPVGLVLGGMYKKLGLESCIIAHIGFNIGMMFISGGLILH</sequence>
<dbReference type="GO" id="GO:0004175">
    <property type="term" value="F:endopeptidase activity"/>
    <property type="evidence" value="ECO:0007669"/>
    <property type="project" value="UniProtKB-ARBA"/>
</dbReference>
<dbReference type="Proteomes" id="UP000198625">
    <property type="component" value="Unassembled WGS sequence"/>
</dbReference>
<evidence type="ECO:0000313" key="4">
    <source>
        <dbReference type="Proteomes" id="UP000198625"/>
    </source>
</evidence>
<feature type="transmembrane region" description="Helical" evidence="1">
    <location>
        <begin position="37"/>
        <end position="55"/>
    </location>
</feature>
<dbReference type="EMBL" id="FNQE01000011">
    <property type="protein sequence ID" value="SDY92143.1"/>
    <property type="molecule type" value="Genomic_DNA"/>
</dbReference>
<feature type="domain" description="CAAX prenyl protease 2/Lysostaphin resistance protein A-like" evidence="2">
    <location>
        <begin position="158"/>
        <end position="251"/>
    </location>
</feature>
<dbReference type="GO" id="GO:0080120">
    <property type="term" value="P:CAAX-box protein maturation"/>
    <property type="evidence" value="ECO:0007669"/>
    <property type="project" value="UniProtKB-ARBA"/>
</dbReference>
<feature type="transmembrane region" description="Helical" evidence="1">
    <location>
        <begin position="158"/>
        <end position="182"/>
    </location>
</feature>
<feature type="transmembrane region" description="Helical" evidence="1">
    <location>
        <begin position="61"/>
        <end position="81"/>
    </location>
</feature>
<dbReference type="Pfam" id="PF02517">
    <property type="entry name" value="Rce1-like"/>
    <property type="match status" value="1"/>
</dbReference>
<evidence type="ECO:0000256" key="1">
    <source>
        <dbReference type="SAM" id="Phobius"/>
    </source>
</evidence>
<keyword evidence="1" id="KW-0472">Membrane</keyword>
<evidence type="ECO:0000259" key="2">
    <source>
        <dbReference type="Pfam" id="PF02517"/>
    </source>
</evidence>
<dbReference type="STRING" id="415015.SAMN05660462_01247"/>
<name>A0A1H3NTS8_9FIRM</name>
<keyword evidence="3" id="KW-0378">Hydrolase</keyword>
<accession>A0A1H3NTS8</accession>
<dbReference type="AlphaFoldDB" id="A0A1H3NTS8"/>
<feature type="transmembrane region" description="Helical" evidence="1">
    <location>
        <begin position="194"/>
        <end position="211"/>
    </location>
</feature>
<protein>
    <submittedName>
        <fullName evidence="3">CAAX protease self-immunity</fullName>
    </submittedName>
</protein>